<gene>
    <name evidence="2" type="ORF">C1SCF055_LOCUS31703</name>
</gene>
<evidence type="ECO:0000256" key="1">
    <source>
        <dbReference type="SAM" id="MobiDB-lite"/>
    </source>
</evidence>
<dbReference type="EMBL" id="CAMXCT020003747">
    <property type="protein sequence ID" value="CAL1159398.1"/>
    <property type="molecule type" value="Genomic_DNA"/>
</dbReference>
<dbReference type="EMBL" id="CAMXCT030003747">
    <property type="protein sequence ID" value="CAL4793335.1"/>
    <property type="molecule type" value="Genomic_DNA"/>
</dbReference>
<dbReference type="Proteomes" id="UP001152797">
    <property type="component" value="Unassembled WGS sequence"/>
</dbReference>
<evidence type="ECO:0000313" key="3">
    <source>
        <dbReference type="EMBL" id="CAL1159398.1"/>
    </source>
</evidence>
<organism evidence="2">
    <name type="scientific">Cladocopium goreaui</name>
    <dbReference type="NCBI Taxonomy" id="2562237"/>
    <lineage>
        <taxon>Eukaryota</taxon>
        <taxon>Sar</taxon>
        <taxon>Alveolata</taxon>
        <taxon>Dinophyceae</taxon>
        <taxon>Suessiales</taxon>
        <taxon>Symbiodiniaceae</taxon>
        <taxon>Cladocopium</taxon>
    </lineage>
</organism>
<evidence type="ECO:0000313" key="4">
    <source>
        <dbReference type="EMBL" id="CAL4793335.1"/>
    </source>
</evidence>
<sequence>MLPRSEKTHDDRTFTLLLGVFSAKASKGGRFLPAVRDLLYDVTGCHPVTYADTRLTGQGEVPVERVLTNASVYNSTSLKRQCLDYMLFFPYVSPLDGENGHEPVVPATCQIQKFSVDRSKDVGAPVTQLSDHYGLEGSLAIIESPAYLSAQRPEQRSRGTDVLGQRPADGYGNTDTSPLAAEALQREDGLAEESMAELPVVEAEAKPLPTDSREPADTAADVVKLDVDCDASPADLADLALG</sequence>
<reference evidence="3" key="2">
    <citation type="submission" date="2024-04" db="EMBL/GenBank/DDBJ databases">
        <authorList>
            <person name="Chen Y."/>
            <person name="Shah S."/>
            <person name="Dougan E. K."/>
            <person name="Thang M."/>
            <person name="Chan C."/>
        </authorList>
    </citation>
    <scope>NUCLEOTIDE SEQUENCE [LARGE SCALE GENOMIC DNA]</scope>
</reference>
<name>A0A9P1D894_9DINO</name>
<comment type="caution">
    <text evidence="2">The sequence shown here is derived from an EMBL/GenBank/DDBJ whole genome shotgun (WGS) entry which is preliminary data.</text>
</comment>
<feature type="region of interest" description="Disordered" evidence="1">
    <location>
        <begin position="149"/>
        <end position="219"/>
    </location>
</feature>
<dbReference type="EMBL" id="CAMXCT010003747">
    <property type="protein sequence ID" value="CAI4006023.1"/>
    <property type="molecule type" value="Genomic_DNA"/>
</dbReference>
<protein>
    <submittedName>
        <fullName evidence="4">Sphingomyelin phosphodiesterase</fullName>
    </submittedName>
</protein>
<proteinExistence type="predicted"/>
<dbReference type="AlphaFoldDB" id="A0A9P1D894"/>
<accession>A0A9P1D894</accession>
<evidence type="ECO:0000313" key="2">
    <source>
        <dbReference type="EMBL" id="CAI4006023.1"/>
    </source>
</evidence>
<dbReference type="OrthoDB" id="40902at2759"/>
<reference evidence="2" key="1">
    <citation type="submission" date="2022-10" db="EMBL/GenBank/DDBJ databases">
        <authorList>
            <person name="Chen Y."/>
            <person name="Dougan E. K."/>
            <person name="Chan C."/>
            <person name="Rhodes N."/>
            <person name="Thang M."/>
        </authorList>
    </citation>
    <scope>NUCLEOTIDE SEQUENCE</scope>
</reference>
<evidence type="ECO:0000313" key="5">
    <source>
        <dbReference type="Proteomes" id="UP001152797"/>
    </source>
</evidence>
<keyword evidence="5" id="KW-1185">Reference proteome</keyword>